<dbReference type="Gramene" id="EOY08911">
    <property type="protein sequence ID" value="EOY08911"/>
    <property type="gene ID" value="TCM_024182"/>
</dbReference>
<dbReference type="InParanoid" id="A0A061EVR6"/>
<keyword evidence="2" id="KW-1185">Reference proteome</keyword>
<evidence type="ECO:0008006" key="3">
    <source>
        <dbReference type="Google" id="ProtNLM"/>
    </source>
</evidence>
<accession>A0A061EVR6</accession>
<name>A0A061EVR6_THECC</name>
<proteinExistence type="predicted"/>
<sequence>MPWLSSRPLIGKDSKRAVCIPPRDDELKLNVDGLIRGKVGLARCGGVLRDKDGNVVGILFGIIQQCTSLGYIRTALDLFIISS</sequence>
<evidence type="ECO:0000313" key="1">
    <source>
        <dbReference type="EMBL" id="EOY08911.1"/>
    </source>
</evidence>
<dbReference type="Proteomes" id="UP000026915">
    <property type="component" value="Chromosome 5"/>
</dbReference>
<evidence type="ECO:0000313" key="2">
    <source>
        <dbReference type="Proteomes" id="UP000026915"/>
    </source>
</evidence>
<dbReference type="HOGENOM" id="CLU_2547170_0_0_1"/>
<reference evidence="1 2" key="1">
    <citation type="journal article" date="2013" name="Genome Biol.">
        <title>The genome sequence of the most widely cultivated cacao type and its use to identify candidate genes regulating pod color.</title>
        <authorList>
            <person name="Motamayor J.C."/>
            <person name="Mockaitis K."/>
            <person name="Schmutz J."/>
            <person name="Haiminen N."/>
            <person name="Iii D.L."/>
            <person name="Cornejo O."/>
            <person name="Findley S.D."/>
            <person name="Zheng P."/>
            <person name="Utro F."/>
            <person name="Royaert S."/>
            <person name="Saski C."/>
            <person name="Jenkins J."/>
            <person name="Podicheti R."/>
            <person name="Zhao M."/>
            <person name="Scheffler B.E."/>
            <person name="Stack J.C."/>
            <person name="Feltus F.A."/>
            <person name="Mustiga G.M."/>
            <person name="Amores F."/>
            <person name="Phillips W."/>
            <person name="Marelli J.P."/>
            <person name="May G.D."/>
            <person name="Shapiro H."/>
            <person name="Ma J."/>
            <person name="Bustamante C.D."/>
            <person name="Schnell R.J."/>
            <person name="Main D."/>
            <person name="Gilbert D."/>
            <person name="Parida L."/>
            <person name="Kuhn D.N."/>
        </authorList>
    </citation>
    <scope>NUCLEOTIDE SEQUENCE [LARGE SCALE GENOMIC DNA]</scope>
    <source>
        <strain evidence="2">cv. Matina 1-6</strain>
    </source>
</reference>
<gene>
    <name evidence="1" type="ORF">TCM_024182</name>
</gene>
<dbReference type="EMBL" id="CM001883">
    <property type="protein sequence ID" value="EOY08911.1"/>
    <property type="molecule type" value="Genomic_DNA"/>
</dbReference>
<dbReference type="AlphaFoldDB" id="A0A061EVR6"/>
<organism evidence="1 2">
    <name type="scientific">Theobroma cacao</name>
    <name type="common">Cacao</name>
    <name type="synonym">Cocoa</name>
    <dbReference type="NCBI Taxonomy" id="3641"/>
    <lineage>
        <taxon>Eukaryota</taxon>
        <taxon>Viridiplantae</taxon>
        <taxon>Streptophyta</taxon>
        <taxon>Embryophyta</taxon>
        <taxon>Tracheophyta</taxon>
        <taxon>Spermatophyta</taxon>
        <taxon>Magnoliopsida</taxon>
        <taxon>eudicotyledons</taxon>
        <taxon>Gunneridae</taxon>
        <taxon>Pentapetalae</taxon>
        <taxon>rosids</taxon>
        <taxon>malvids</taxon>
        <taxon>Malvales</taxon>
        <taxon>Malvaceae</taxon>
        <taxon>Byttnerioideae</taxon>
        <taxon>Theobroma</taxon>
    </lineage>
</organism>
<protein>
    <recommendedName>
        <fullName evidence="3">RNase H type-1 domain-containing protein</fullName>
    </recommendedName>
</protein>